<dbReference type="GO" id="GO:0016853">
    <property type="term" value="F:isomerase activity"/>
    <property type="evidence" value="ECO:0007669"/>
    <property type="project" value="UniProtKB-KW"/>
</dbReference>
<dbReference type="KEGG" id="bsb:Bresu_0461"/>
<feature type="signal peptide" evidence="2">
    <location>
        <begin position="1"/>
        <end position="19"/>
    </location>
</feature>
<dbReference type="HOGENOM" id="CLU_1737068_0_0_5"/>
<evidence type="ECO:0000256" key="1">
    <source>
        <dbReference type="SAM" id="MobiDB-lite"/>
    </source>
</evidence>
<dbReference type="InParanoid" id="D9QKF0"/>
<evidence type="ECO:0000313" key="3">
    <source>
        <dbReference type="EMBL" id="ADK99775.1"/>
    </source>
</evidence>
<feature type="region of interest" description="Disordered" evidence="1">
    <location>
        <begin position="21"/>
        <end position="40"/>
    </location>
</feature>
<organism evidence="3 4">
    <name type="scientific">Brevundimonas subvibrioides (strain ATCC 15264 / DSM 4735 / LMG 14903 / NBRC 16000 / CB 81)</name>
    <name type="common">Caulobacter subvibrioides</name>
    <dbReference type="NCBI Taxonomy" id="633149"/>
    <lineage>
        <taxon>Bacteria</taxon>
        <taxon>Pseudomonadati</taxon>
        <taxon>Pseudomonadota</taxon>
        <taxon>Alphaproteobacteria</taxon>
        <taxon>Caulobacterales</taxon>
        <taxon>Caulobacteraceae</taxon>
        <taxon>Brevundimonas</taxon>
    </lineage>
</organism>
<dbReference type="AlphaFoldDB" id="D9QKF0"/>
<name>D9QKF0_BRESC</name>
<accession>D9QKF0</accession>
<dbReference type="Proteomes" id="UP000002696">
    <property type="component" value="Chromosome"/>
</dbReference>
<dbReference type="BioCyc" id="BSUB633149:G1GM8-459-MONOMER"/>
<dbReference type="OrthoDB" id="7206659at2"/>
<dbReference type="EMBL" id="CP002102">
    <property type="protein sequence ID" value="ADK99775.1"/>
    <property type="molecule type" value="Genomic_DNA"/>
</dbReference>
<sequence>MIRPLFLVASLLLATPALAQTAPDQTTPAPSTPPAPPAEDAEAAFEAKAEAFSARMEAMQGEMSAAVTAAGTDTAKRDADLDAIEARYKPDVDTFVADLQSFVATMAPTMPEAQATGMRAGIEMAIVQIRGATAQIRASVVEQSTASPAA</sequence>
<protein>
    <submittedName>
        <fullName evidence="3">PpiC-type peptidyl-prolyl cis-trans isomerase</fullName>
    </submittedName>
</protein>
<evidence type="ECO:0000313" key="4">
    <source>
        <dbReference type="Proteomes" id="UP000002696"/>
    </source>
</evidence>
<keyword evidence="3" id="KW-0413">Isomerase</keyword>
<proteinExistence type="predicted"/>
<keyword evidence="2" id="KW-0732">Signal</keyword>
<dbReference type="RefSeq" id="WP_013267879.1">
    <property type="nucleotide sequence ID" value="NC_014375.1"/>
</dbReference>
<gene>
    <name evidence="3" type="ordered locus">Bresu_0461</name>
</gene>
<reference evidence="4" key="1">
    <citation type="journal article" date="2011" name="J. Bacteriol.">
        <title>Genome sequences of eight morphologically diverse alphaproteobacteria.</title>
        <authorList>
            <consortium name="US DOE Joint Genome Institute"/>
            <person name="Brown P.J."/>
            <person name="Kysela D.T."/>
            <person name="Buechlein A."/>
            <person name="Hemmerich C."/>
            <person name="Brun Y.V."/>
        </authorList>
    </citation>
    <scope>NUCLEOTIDE SEQUENCE [LARGE SCALE GENOMIC DNA]</scope>
    <source>
        <strain evidence="4">ATCC 15264 / DSM 4735 / LMG 14903 / NBRC 16000 / CB 81</strain>
    </source>
</reference>
<keyword evidence="4" id="KW-1185">Reference proteome</keyword>
<evidence type="ECO:0000256" key="2">
    <source>
        <dbReference type="SAM" id="SignalP"/>
    </source>
</evidence>
<feature type="chain" id="PRO_5003126810" evidence="2">
    <location>
        <begin position="20"/>
        <end position="150"/>
    </location>
</feature>
<dbReference type="STRING" id="633149.Bresu_0461"/>